<dbReference type="RefSeq" id="WP_076221194.1">
    <property type="nucleotide sequence ID" value="NZ_MPVM01000012.1"/>
</dbReference>
<evidence type="ECO:0000313" key="2">
    <source>
        <dbReference type="EMBL" id="OMC87635.1"/>
    </source>
</evidence>
<keyword evidence="1" id="KW-0812">Transmembrane</keyword>
<reference evidence="2 3" key="1">
    <citation type="submission" date="2016-11" db="EMBL/GenBank/DDBJ databases">
        <title>Paenibacillus species isolates.</title>
        <authorList>
            <person name="Beno S.M."/>
        </authorList>
    </citation>
    <scope>NUCLEOTIDE SEQUENCE [LARGE SCALE GENOMIC DNA]</scope>
    <source>
        <strain evidence="2 3">FSL H7-0433</strain>
    </source>
</reference>
<organism evidence="2 3">
    <name type="scientific">Paenibacillus odorifer</name>
    <dbReference type="NCBI Taxonomy" id="189426"/>
    <lineage>
        <taxon>Bacteria</taxon>
        <taxon>Bacillati</taxon>
        <taxon>Bacillota</taxon>
        <taxon>Bacilli</taxon>
        <taxon>Bacillales</taxon>
        <taxon>Paenibacillaceae</taxon>
        <taxon>Paenibacillus</taxon>
    </lineage>
</organism>
<gene>
    <name evidence="2" type="ORF">BSO21_34915</name>
</gene>
<protein>
    <submittedName>
        <fullName evidence="2">Uncharacterized protein</fullName>
    </submittedName>
</protein>
<evidence type="ECO:0000256" key="1">
    <source>
        <dbReference type="SAM" id="Phobius"/>
    </source>
</evidence>
<comment type="caution">
    <text evidence="2">The sequence shown here is derived from an EMBL/GenBank/DDBJ whole genome shotgun (WGS) entry which is preliminary data.</text>
</comment>
<dbReference type="Proteomes" id="UP000187158">
    <property type="component" value="Unassembled WGS sequence"/>
</dbReference>
<sequence length="150" mass="17398">MLIRISSKYSLNLKDSWNSVVRIEVNIIKHIKISLVILFVLCITLVTGCNSHWVQKYGKGDYWETIIEHNESTGEINYEINYIGTEPTIKIFIFEYSSEYFNTKGGFGKSETEGGLKMKMTEFSNELDLNKQTIKLMLTWNNKAEEIILE</sequence>
<accession>A0ABX3GBL7</accession>
<proteinExistence type="predicted"/>
<dbReference type="EMBL" id="MPVP01000803">
    <property type="protein sequence ID" value="OMC87635.1"/>
    <property type="molecule type" value="Genomic_DNA"/>
</dbReference>
<evidence type="ECO:0000313" key="3">
    <source>
        <dbReference type="Proteomes" id="UP000187158"/>
    </source>
</evidence>
<keyword evidence="1" id="KW-1133">Transmembrane helix</keyword>
<keyword evidence="3" id="KW-1185">Reference proteome</keyword>
<keyword evidence="1" id="KW-0472">Membrane</keyword>
<name>A0ABX3GBL7_9BACL</name>
<feature type="transmembrane region" description="Helical" evidence="1">
    <location>
        <begin position="33"/>
        <end position="53"/>
    </location>
</feature>